<dbReference type="Proteomes" id="UP001175228">
    <property type="component" value="Unassembled WGS sequence"/>
</dbReference>
<accession>A0AA39QM84</accession>
<comment type="caution">
    <text evidence="1">The sequence shown here is derived from an EMBL/GenBank/DDBJ whole genome shotgun (WGS) entry which is preliminary data.</text>
</comment>
<proteinExistence type="predicted"/>
<dbReference type="EMBL" id="JAUEPU010000002">
    <property type="protein sequence ID" value="KAK0505532.1"/>
    <property type="molecule type" value="Genomic_DNA"/>
</dbReference>
<evidence type="ECO:0000313" key="2">
    <source>
        <dbReference type="Proteomes" id="UP001175228"/>
    </source>
</evidence>
<gene>
    <name evidence="1" type="ORF">EDD18DRAFT_1098878</name>
</gene>
<organism evidence="1 2">
    <name type="scientific">Armillaria luteobubalina</name>
    <dbReference type="NCBI Taxonomy" id="153913"/>
    <lineage>
        <taxon>Eukaryota</taxon>
        <taxon>Fungi</taxon>
        <taxon>Dikarya</taxon>
        <taxon>Basidiomycota</taxon>
        <taxon>Agaricomycotina</taxon>
        <taxon>Agaricomycetes</taxon>
        <taxon>Agaricomycetidae</taxon>
        <taxon>Agaricales</taxon>
        <taxon>Marasmiineae</taxon>
        <taxon>Physalacriaceae</taxon>
        <taxon>Armillaria</taxon>
    </lineage>
</organism>
<name>A0AA39QM84_9AGAR</name>
<evidence type="ECO:0000313" key="1">
    <source>
        <dbReference type="EMBL" id="KAK0505532.1"/>
    </source>
</evidence>
<sequence length="388" mass="42809">MHTTSLNNPELELDKTSTELVVVGPADDKPEAMLFGACSRVPIPITSKVKGFRWAFVGHGSIVFVVAVVHQRQVSRQGFDSILDVLSETDERESTNPVDTVAGLVYLLYSQNVPTIIYDADQSEEHAWTESVTTGTFPKLSRVLVDISSPDILRPGRLDNKVDSTIEHAFDIATDRGLSIPDGVYALRSIVLPRKGLSRLLEKRKGPGEMLCSGWRTNRNKRLLNVKARGFATRTELDSGERQAKQSACWLDRLNDPSHIVGLGWRRGFNSIFDVLSEMKERKSTDPGDKVAGLAYLLYLRKDLYAGKVYRTDGDGDGYYGLCIDSSRVQGSGLAKIPSPDILRRGKLDVKVDSTIFDIVADHGFPIPDGVYAVIGAARRRSTMEGVI</sequence>
<dbReference type="AlphaFoldDB" id="A0AA39QM84"/>
<reference evidence="1" key="1">
    <citation type="submission" date="2023-06" db="EMBL/GenBank/DDBJ databases">
        <authorList>
            <consortium name="Lawrence Berkeley National Laboratory"/>
            <person name="Ahrendt S."/>
            <person name="Sahu N."/>
            <person name="Indic B."/>
            <person name="Wong-Bajracharya J."/>
            <person name="Merenyi Z."/>
            <person name="Ke H.-M."/>
            <person name="Monk M."/>
            <person name="Kocsube S."/>
            <person name="Drula E."/>
            <person name="Lipzen A."/>
            <person name="Balint B."/>
            <person name="Henrissat B."/>
            <person name="Andreopoulos B."/>
            <person name="Martin F.M."/>
            <person name="Harder C.B."/>
            <person name="Rigling D."/>
            <person name="Ford K.L."/>
            <person name="Foster G.D."/>
            <person name="Pangilinan J."/>
            <person name="Papanicolaou A."/>
            <person name="Barry K."/>
            <person name="LaButti K."/>
            <person name="Viragh M."/>
            <person name="Koriabine M."/>
            <person name="Yan M."/>
            <person name="Riley R."/>
            <person name="Champramary S."/>
            <person name="Plett K.L."/>
            <person name="Tsai I.J."/>
            <person name="Slot J."/>
            <person name="Sipos G."/>
            <person name="Plett J."/>
            <person name="Nagy L.G."/>
            <person name="Grigoriev I.V."/>
        </authorList>
    </citation>
    <scope>NUCLEOTIDE SEQUENCE</scope>
    <source>
        <strain evidence="1">HWK02</strain>
    </source>
</reference>
<keyword evidence="2" id="KW-1185">Reference proteome</keyword>
<protein>
    <submittedName>
        <fullName evidence="1">Uncharacterized protein</fullName>
    </submittedName>
</protein>